<gene>
    <name evidence="13" type="ORF">AXG93_4273s1120</name>
</gene>
<dbReference type="Gene3D" id="1.25.10.10">
    <property type="entry name" value="Leucine-rich Repeat Variant"/>
    <property type="match status" value="5"/>
</dbReference>
<evidence type="ECO:0000256" key="9">
    <source>
        <dbReference type="ARBA" id="ARBA00082866"/>
    </source>
</evidence>
<feature type="compositionally biased region" description="Low complexity" evidence="11">
    <location>
        <begin position="1936"/>
        <end position="1948"/>
    </location>
</feature>
<dbReference type="Pfam" id="PF21041">
    <property type="entry name" value="XMAP215_CLASP_TOG"/>
    <property type="match status" value="3"/>
</dbReference>
<dbReference type="InterPro" id="IPR034085">
    <property type="entry name" value="TOG"/>
</dbReference>
<dbReference type="SMART" id="SM01349">
    <property type="entry name" value="TOG"/>
    <property type="match status" value="5"/>
</dbReference>
<keyword evidence="5" id="KW-0206">Cytoskeleton</keyword>
<keyword evidence="3" id="KW-0493">Microtubule</keyword>
<dbReference type="InterPro" id="IPR011989">
    <property type="entry name" value="ARM-like"/>
</dbReference>
<feature type="compositionally biased region" description="Basic residues" evidence="11">
    <location>
        <begin position="78"/>
        <end position="92"/>
    </location>
</feature>
<keyword evidence="2" id="KW-0963">Cytoplasm</keyword>
<accession>A0A176VEP1</accession>
<dbReference type="FunFam" id="1.25.10.10:FF:000137">
    <property type="entry name" value="Protein MOR1"/>
    <property type="match status" value="1"/>
</dbReference>
<dbReference type="FunFam" id="1.25.10.10:FF:000019">
    <property type="entry name" value="Cytoskeleton-associated protein 5"/>
    <property type="match status" value="1"/>
</dbReference>
<evidence type="ECO:0000256" key="8">
    <source>
        <dbReference type="ARBA" id="ARBA00079374"/>
    </source>
</evidence>
<dbReference type="InterPro" id="IPR048491">
    <property type="entry name" value="XMAP215_CLASP_TOG"/>
</dbReference>
<dbReference type="GO" id="GO:0007051">
    <property type="term" value="P:spindle organization"/>
    <property type="evidence" value="ECO:0007669"/>
    <property type="project" value="InterPro"/>
</dbReference>
<dbReference type="FunFam" id="1.25.10.10:FF:000121">
    <property type="entry name" value="Protein MOR1"/>
    <property type="match status" value="1"/>
</dbReference>
<evidence type="ECO:0000313" key="13">
    <source>
        <dbReference type="EMBL" id="OAE19418.1"/>
    </source>
</evidence>
<dbReference type="InterPro" id="IPR024395">
    <property type="entry name" value="CLASP_N_dom"/>
</dbReference>
<dbReference type="EMBL" id="LVLJ01003865">
    <property type="protein sequence ID" value="OAE19418.1"/>
    <property type="molecule type" value="Genomic_DNA"/>
</dbReference>
<dbReference type="GO" id="GO:0061863">
    <property type="term" value="F:microtubule plus end polymerase"/>
    <property type="evidence" value="ECO:0007669"/>
    <property type="project" value="InterPro"/>
</dbReference>
<organism evidence="13 14">
    <name type="scientific">Marchantia polymorpha subsp. ruderalis</name>
    <dbReference type="NCBI Taxonomy" id="1480154"/>
    <lineage>
        <taxon>Eukaryota</taxon>
        <taxon>Viridiplantae</taxon>
        <taxon>Streptophyta</taxon>
        <taxon>Embryophyta</taxon>
        <taxon>Marchantiophyta</taxon>
        <taxon>Marchantiopsida</taxon>
        <taxon>Marchantiidae</taxon>
        <taxon>Marchantiales</taxon>
        <taxon>Marchantiaceae</taxon>
        <taxon>Marchantia</taxon>
    </lineage>
</organism>
<comment type="subcellular location">
    <subcellularLocation>
        <location evidence="1">Cytoplasm</location>
        <location evidence="1">Cytoskeleton</location>
    </subcellularLocation>
</comment>
<evidence type="ECO:0000256" key="3">
    <source>
        <dbReference type="ARBA" id="ARBA00022701"/>
    </source>
</evidence>
<evidence type="ECO:0000256" key="5">
    <source>
        <dbReference type="ARBA" id="ARBA00023212"/>
    </source>
</evidence>
<feature type="domain" description="TOG" evidence="12">
    <location>
        <begin position="187"/>
        <end position="418"/>
    </location>
</feature>
<dbReference type="Pfam" id="PF12348">
    <property type="entry name" value="CLASP_N"/>
    <property type="match status" value="1"/>
</dbReference>
<keyword evidence="4" id="KW-0677">Repeat</keyword>
<feature type="repeat" description="HEAT" evidence="10">
    <location>
        <begin position="629"/>
        <end position="667"/>
    </location>
</feature>
<feature type="region of interest" description="Disordered" evidence="11">
    <location>
        <begin position="1"/>
        <end position="176"/>
    </location>
</feature>
<name>A0A176VEP1_MARPO</name>
<dbReference type="PANTHER" id="PTHR12609">
    <property type="entry name" value="MICROTUBULE ASSOCIATED PROTEIN XMAP215"/>
    <property type="match status" value="1"/>
</dbReference>
<evidence type="ECO:0000259" key="12">
    <source>
        <dbReference type="SMART" id="SM01349"/>
    </source>
</evidence>
<evidence type="ECO:0000256" key="6">
    <source>
        <dbReference type="ARBA" id="ARBA00025722"/>
    </source>
</evidence>
<feature type="region of interest" description="Disordered" evidence="11">
    <location>
        <begin position="1579"/>
        <end position="1606"/>
    </location>
</feature>
<feature type="compositionally biased region" description="Low complexity" evidence="11">
    <location>
        <begin position="2046"/>
        <end position="2058"/>
    </location>
</feature>
<feature type="compositionally biased region" description="Polar residues" evidence="11">
    <location>
        <begin position="2093"/>
        <end position="2109"/>
    </location>
</feature>
<dbReference type="InterPro" id="IPR021133">
    <property type="entry name" value="HEAT_type_2"/>
</dbReference>
<dbReference type="InterPro" id="IPR045110">
    <property type="entry name" value="XMAP215"/>
</dbReference>
<dbReference type="GO" id="GO:0005874">
    <property type="term" value="C:microtubule"/>
    <property type="evidence" value="ECO:0007669"/>
    <property type="project" value="UniProtKB-KW"/>
</dbReference>
<comment type="similarity">
    <text evidence="6">Belongs to the TOG/XMAP215 family.</text>
</comment>
<feature type="compositionally biased region" description="Basic and acidic residues" evidence="11">
    <location>
        <begin position="1579"/>
        <end position="1589"/>
    </location>
</feature>
<dbReference type="Proteomes" id="UP000077202">
    <property type="component" value="Unassembled WGS sequence"/>
</dbReference>
<feature type="region of interest" description="Disordered" evidence="11">
    <location>
        <begin position="1926"/>
        <end position="1950"/>
    </location>
</feature>
<dbReference type="GO" id="GO:0051010">
    <property type="term" value="F:microtubule plus-end binding"/>
    <property type="evidence" value="ECO:0007669"/>
    <property type="project" value="InterPro"/>
</dbReference>
<feature type="region of interest" description="Disordered" evidence="11">
    <location>
        <begin position="2014"/>
        <end position="2109"/>
    </location>
</feature>
<dbReference type="PROSITE" id="PS50077">
    <property type="entry name" value="HEAT_REPEAT"/>
    <property type="match status" value="1"/>
</dbReference>
<evidence type="ECO:0000256" key="1">
    <source>
        <dbReference type="ARBA" id="ARBA00004245"/>
    </source>
</evidence>
<evidence type="ECO:0000256" key="4">
    <source>
        <dbReference type="ARBA" id="ARBA00022737"/>
    </source>
</evidence>
<feature type="domain" description="TOG" evidence="12">
    <location>
        <begin position="457"/>
        <end position="692"/>
    </location>
</feature>
<feature type="compositionally biased region" description="Polar residues" evidence="11">
    <location>
        <begin position="23"/>
        <end position="37"/>
    </location>
</feature>
<feature type="region of interest" description="Disordered" evidence="11">
    <location>
        <begin position="682"/>
        <end position="774"/>
    </location>
</feature>
<protein>
    <recommendedName>
        <fullName evidence="7">Protein MOR1</fullName>
    </recommendedName>
    <alternativeName>
        <fullName evidence="8">Protein GEM1</fullName>
    </alternativeName>
    <alternativeName>
        <fullName evidence="9">Protein MICROTUBULE ORGANIZATION 1</fullName>
    </alternativeName>
</protein>
<dbReference type="GO" id="GO:0030951">
    <property type="term" value="P:establishment or maintenance of microtubule cytoskeleton polarity"/>
    <property type="evidence" value="ECO:0007669"/>
    <property type="project" value="InterPro"/>
</dbReference>
<sequence>MGRTGSERRSRRAGLGRSEIAEESQTCSFTGSQTTVIPSGKVSVIIPGRRRTKAARAEPAKECSRGHDVEGKRTFERRPRRGPRTKPKKRKQQQQQQQRKEEGPAAAAAAEEAEAEVKRGKSSHARKGKGTEDRRAEQRRGEESRGAEERREQERRSKEERRKSGEEIEGTSAVSLSASPSLVVRAPVYEKLLKECKKLSWEDRLAHKNWKVRVDANTDIAALCDSISDPKDPKLKDFGPLFRKAVADANAPAQEKALDALIAYLRVVDADSGRYAKEICDSVVVKCLTGRVKTIEKAQMVLLLWVELEATEVFLDVMEKAIKNKVAKAVVPAIDVMYQAVSQFGTKVVPPKRILKMLPELFDHQDQNVRASAKGLTIELCRWISKDTVKSILFEKMRDTMKKELELEVDSVTGLSKPVRRIRSEQLKECEADVPVDTPDAASADEPAVHQETDDYDLMDPVEILGPLQKTTFWEGYKATKWSERRDAVAELTKLASARRLAVGDYVEVSRILKKLITDVNLAVAVEAVQAAGNLARGLRKDYSGGSRLLLPLLLERLKEKKAVMVEAVMETLRTMHKSGCFALGDVIEEVKVATKNKVPSVRSSCLNWVGFCIESNNKAYIMKVYKEYVPILLESLNDGTPEVRDAAFSGIAALAKLVGMKPLEKSLEKLDDVRRKKLAELMGPDPSSAPLVVAPRGGAGGGSAGDSMPSGGIKSAASLLGQARKKPPPPGKKAATTKGPATTTKKADGGSSGSAKAAARVEKPEDLEGGDVSPEDLEARIEGHFGGDIVANLKSAVWKERLEGIGNLQRKLEEATDLDPLTETLVRFLSILPGWAEKNVQVQQKSMEIISFTAEKSNHFSKRCVVLCLSGVVEKSSDIKLRIQATKCLTSFCEVVEPSFVINRLLTLWKDHKNPKVVSEGLTWMLTALEDFGVGLIPVKEVITFCKDVALQSSTAATRNAAVKLLGLLHKFCGPDIKNYFSDLKPALQTLVNAECDKNPYVGEAVAPKRSTRAAASGAGGGGAEGLPREDISGKVTAAILKNFTSADWKVRQEAIESVNTILQEANMRIQAAGTGELIGALKGRLSDSNKNLVIMTLATLGKVAQAMGPGFEKSFKVIHADVLKCLGDNKKMMREAAVKTLDAWLLVLQMSKMLSSLTPALLDTKLCADGRKDMFDWFARHVAGADDMKEVITLIKPIVAGVQDKSAEVRKAAEGLLIEVVKACGHETVDRASRSLHGPALTLFQSLLEKHGLKSGGGAPAEAIVDEAPNRNARAGAAQKPGAPTVGKRVPMGRGAGGKESKTDAADAAQQTQALFNLKDCNKEEREKLHSRRPKFDSEQRGEQIQDVEGDVVKYFREDVHRRLLSPDFKKQVEGVDILQKSIPTQVREMMEVLDVLLRWIVVRVYEGNTTCLLKVLDFLQELVLAFKAEGYSMTDCEANYIFPCLVEKSGHNMEKVRDKFRELVRLLCCLYPSSKIFTFLLDGLRSKNNRTKIECVEQLGFLIERYGVEVGGSGKGLQSVVALTTERDGDLRKASLNTLAVAYAILGEDVWRYIGRLSEVQRSLLDEKFKWKAREMEKKKEGKPGEARGAMRRSPRENGVDDAEQMVESNHQALSSMGSNNSNSLESNFRGTAHMQPVGPLDWKDAIFVIENSTVSEQVVEGMKLICYELEQAIGDADGILMEELVSTADRLVCSLSARVASTFKAGLSGSSSRACKYVLNTLMQTFQIKRLAYEIKEESLHSLFTELLLWLLDDRVPLLDDGSQLLKALNVLVLKILENANRTSAFVVLIDLLQPSSGKGDRNMLSSHRFSDLVVKCLIKLTKVLGSTINEVDLDRLLQSIHDYFQQLGLEEIRKRAGADDKPLRMVKTVLHELVKLRGTSVKGHLSMVPIDSEPQPIILAYIDLNLQTLAATRTHMLTPAGTGSQGHWLDNSGNGPSSNSTSSAETQLKQELAAIFKKIGDKQTCTVGLYELYRITQLYPQVDIFSQLQNASMAFRTYIRDGLAQMEKSAASGRTPASMSVVSPPPLSSSNMGYPTKGAPNHNSSHMSSQHNSYGEDAEVGSGNGRAASYSVDSSAVRQAMHQRHADTSSYDSSGDSHGESNVQSTVVGGTLNAIRERMKNIQAAAAGSTGSGNYNIPSVTSAEPMSQHLAPQGDVEHRQREPLPDKALSGLQARMERLKNGVVEPAVLV</sequence>
<dbReference type="SUPFAM" id="SSF48371">
    <property type="entry name" value="ARM repeat"/>
    <property type="match status" value="2"/>
</dbReference>
<reference evidence="13" key="1">
    <citation type="submission" date="2016-03" db="EMBL/GenBank/DDBJ databases">
        <title>Mechanisms controlling the formation of the plant cell surface in tip-growing cells are functionally conserved among land plants.</title>
        <authorList>
            <person name="Honkanen S."/>
            <person name="Jones V.A."/>
            <person name="Morieri G."/>
            <person name="Champion C."/>
            <person name="Hetherington A.J."/>
            <person name="Kelly S."/>
            <person name="Saint-Marcoux D."/>
            <person name="Proust H."/>
            <person name="Prescott H."/>
            <person name="Dolan L."/>
        </authorList>
    </citation>
    <scope>NUCLEOTIDE SEQUENCE [LARGE SCALE GENOMIC DNA]</scope>
    <source>
        <tissue evidence="13">Whole gametophyte</tissue>
    </source>
</reference>
<feature type="domain" description="TOG" evidence="12">
    <location>
        <begin position="1346"/>
        <end position="1582"/>
    </location>
</feature>
<feature type="domain" description="TOG" evidence="12">
    <location>
        <begin position="1026"/>
        <end position="1263"/>
    </location>
</feature>
<comment type="caution">
    <text evidence="13">The sequence shown here is derived from an EMBL/GenBank/DDBJ whole genome shotgun (WGS) entry which is preliminary data.</text>
</comment>
<evidence type="ECO:0000313" key="14">
    <source>
        <dbReference type="Proteomes" id="UP000077202"/>
    </source>
</evidence>
<dbReference type="GO" id="GO:0046785">
    <property type="term" value="P:microtubule polymerization"/>
    <property type="evidence" value="ECO:0007669"/>
    <property type="project" value="InterPro"/>
</dbReference>
<keyword evidence="14" id="KW-1185">Reference proteome</keyword>
<feature type="compositionally biased region" description="Low complexity" evidence="11">
    <location>
        <begin position="733"/>
        <end position="745"/>
    </location>
</feature>
<proteinExistence type="inferred from homology"/>
<dbReference type="InterPro" id="IPR016024">
    <property type="entry name" value="ARM-type_fold"/>
</dbReference>
<evidence type="ECO:0000256" key="11">
    <source>
        <dbReference type="SAM" id="MobiDB-lite"/>
    </source>
</evidence>
<feature type="compositionally biased region" description="Basic and acidic residues" evidence="11">
    <location>
        <begin position="129"/>
        <end position="166"/>
    </location>
</feature>
<evidence type="ECO:0000256" key="10">
    <source>
        <dbReference type="PROSITE-ProRule" id="PRU00103"/>
    </source>
</evidence>
<evidence type="ECO:0000256" key="2">
    <source>
        <dbReference type="ARBA" id="ARBA00022490"/>
    </source>
</evidence>
<feature type="region of interest" description="Disordered" evidence="11">
    <location>
        <begin position="1275"/>
        <end position="1310"/>
    </location>
</feature>
<feature type="domain" description="TOG" evidence="12">
    <location>
        <begin position="772"/>
        <end position="1006"/>
    </location>
</feature>
<evidence type="ECO:0000256" key="7">
    <source>
        <dbReference type="ARBA" id="ARBA00069484"/>
    </source>
</evidence>
<feature type="compositionally biased region" description="Basic and acidic residues" evidence="11">
    <location>
        <begin position="55"/>
        <end position="77"/>
    </location>
</feature>